<dbReference type="Gene3D" id="3.40.630.30">
    <property type="match status" value="1"/>
</dbReference>
<evidence type="ECO:0000256" key="2">
    <source>
        <dbReference type="ARBA" id="ARBA00023315"/>
    </source>
</evidence>
<dbReference type="PROSITE" id="PS51186">
    <property type="entry name" value="GNAT"/>
    <property type="match status" value="1"/>
</dbReference>
<dbReference type="PANTHER" id="PTHR43877:SF1">
    <property type="entry name" value="ACETYLTRANSFERASE"/>
    <property type="match status" value="1"/>
</dbReference>
<dbReference type="InterPro" id="IPR000182">
    <property type="entry name" value="GNAT_dom"/>
</dbReference>
<feature type="domain" description="N-acetyltransferase" evidence="4">
    <location>
        <begin position="9"/>
        <end position="174"/>
    </location>
</feature>
<dbReference type="SUPFAM" id="SSF55729">
    <property type="entry name" value="Acyl-CoA N-acyltransferases (Nat)"/>
    <property type="match status" value="1"/>
</dbReference>
<dbReference type="InterPro" id="IPR050832">
    <property type="entry name" value="Bact_Acetyltransf"/>
</dbReference>
<proteinExistence type="predicted"/>
<organism evidence="5 6">
    <name type="scientific">Vallicoccus soli</name>
    <dbReference type="NCBI Taxonomy" id="2339232"/>
    <lineage>
        <taxon>Bacteria</taxon>
        <taxon>Bacillati</taxon>
        <taxon>Actinomycetota</taxon>
        <taxon>Actinomycetes</taxon>
        <taxon>Motilibacterales</taxon>
        <taxon>Vallicoccaceae</taxon>
        <taxon>Vallicoccus</taxon>
    </lineage>
</organism>
<dbReference type="InterPro" id="IPR016181">
    <property type="entry name" value="Acyl_CoA_acyltransferase"/>
</dbReference>
<gene>
    <name evidence="5" type="ORF">D5H78_09755</name>
</gene>
<feature type="region of interest" description="Disordered" evidence="3">
    <location>
        <begin position="159"/>
        <end position="181"/>
    </location>
</feature>
<evidence type="ECO:0000256" key="3">
    <source>
        <dbReference type="SAM" id="MobiDB-lite"/>
    </source>
</evidence>
<protein>
    <submittedName>
        <fullName evidence="5">GNAT family N-acetyltransferase</fullName>
    </submittedName>
</protein>
<name>A0A3A3Z6Y9_9ACTN</name>
<sequence length="181" mass="18352">MAPTAGPAGSVRPARPQEAAEVAVLQAGAWREAYGDLLPPAALDPAALAPSWTAAVEHPPTPRHRVLVALDAPGVVGFAAAAPAEDADLDPGAAAELLALAVAPEHRRAGHGSRLLQAAADLARDDGTQALVCWVGEHEALLAAFLAGAGWAQDGARRSLDAGSGAPLPQRRWTTRLGQGG</sequence>
<dbReference type="CDD" id="cd04301">
    <property type="entry name" value="NAT_SF"/>
    <property type="match status" value="1"/>
</dbReference>
<evidence type="ECO:0000313" key="6">
    <source>
        <dbReference type="Proteomes" id="UP000265614"/>
    </source>
</evidence>
<keyword evidence="6" id="KW-1185">Reference proteome</keyword>
<dbReference type="OrthoDB" id="5243635at2"/>
<evidence type="ECO:0000259" key="4">
    <source>
        <dbReference type="PROSITE" id="PS51186"/>
    </source>
</evidence>
<reference evidence="5 6" key="1">
    <citation type="submission" date="2018-09" db="EMBL/GenBank/DDBJ databases">
        <title>YIM 75000 draft genome.</title>
        <authorList>
            <person name="Tang S."/>
            <person name="Feng Y."/>
        </authorList>
    </citation>
    <scope>NUCLEOTIDE SEQUENCE [LARGE SCALE GENOMIC DNA]</scope>
    <source>
        <strain evidence="5 6">YIM 75000</strain>
    </source>
</reference>
<accession>A0A3A3Z6Y9</accession>
<keyword evidence="1 5" id="KW-0808">Transferase</keyword>
<comment type="caution">
    <text evidence="5">The sequence shown here is derived from an EMBL/GenBank/DDBJ whole genome shotgun (WGS) entry which is preliminary data.</text>
</comment>
<dbReference type="Pfam" id="PF00583">
    <property type="entry name" value="Acetyltransf_1"/>
    <property type="match status" value="1"/>
</dbReference>
<dbReference type="EMBL" id="QZEZ01000003">
    <property type="protein sequence ID" value="RJK96485.1"/>
    <property type="molecule type" value="Genomic_DNA"/>
</dbReference>
<dbReference type="RefSeq" id="WP_119950242.1">
    <property type="nucleotide sequence ID" value="NZ_QZEZ01000003.1"/>
</dbReference>
<dbReference type="PANTHER" id="PTHR43877">
    <property type="entry name" value="AMINOALKYLPHOSPHONATE N-ACETYLTRANSFERASE-RELATED-RELATED"/>
    <property type="match status" value="1"/>
</dbReference>
<dbReference type="Proteomes" id="UP000265614">
    <property type="component" value="Unassembled WGS sequence"/>
</dbReference>
<dbReference type="GO" id="GO:0016747">
    <property type="term" value="F:acyltransferase activity, transferring groups other than amino-acyl groups"/>
    <property type="evidence" value="ECO:0007669"/>
    <property type="project" value="InterPro"/>
</dbReference>
<keyword evidence="2" id="KW-0012">Acyltransferase</keyword>
<evidence type="ECO:0000256" key="1">
    <source>
        <dbReference type="ARBA" id="ARBA00022679"/>
    </source>
</evidence>
<dbReference type="AlphaFoldDB" id="A0A3A3Z6Y9"/>
<evidence type="ECO:0000313" key="5">
    <source>
        <dbReference type="EMBL" id="RJK96485.1"/>
    </source>
</evidence>